<accession>A0ABV5SMG4</accession>
<evidence type="ECO:0000313" key="3">
    <source>
        <dbReference type="Proteomes" id="UP001589667"/>
    </source>
</evidence>
<gene>
    <name evidence="2" type="ORF">ACFFQV_04315</name>
</gene>
<organism evidence="2 3">
    <name type="scientific">Agromyces lapidis</name>
    <dbReference type="NCBI Taxonomy" id="279574"/>
    <lineage>
        <taxon>Bacteria</taxon>
        <taxon>Bacillati</taxon>
        <taxon>Actinomycetota</taxon>
        <taxon>Actinomycetes</taxon>
        <taxon>Micrococcales</taxon>
        <taxon>Microbacteriaceae</taxon>
        <taxon>Agromyces</taxon>
    </lineage>
</organism>
<dbReference type="EMBL" id="JBHMBL010000001">
    <property type="protein sequence ID" value="MFB9641513.1"/>
    <property type="molecule type" value="Genomic_DNA"/>
</dbReference>
<reference evidence="2 3" key="1">
    <citation type="submission" date="2024-09" db="EMBL/GenBank/DDBJ databases">
        <authorList>
            <person name="Sun Q."/>
            <person name="Mori K."/>
        </authorList>
    </citation>
    <scope>NUCLEOTIDE SEQUENCE [LARGE SCALE GENOMIC DNA]</scope>
    <source>
        <strain evidence="2 3">JCM 14321</strain>
    </source>
</reference>
<proteinExistence type="predicted"/>
<feature type="domain" description="DUF7341" evidence="1">
    <location>
        <begin position="3"/>
        <end position="125"/>
    </location>
</feature>
<evidence type="ECO:0000259" key="1">
    <source>
        <dbReference type="Pfam" id="PF24030"/>
    </source>
</evidence>
<dbReference type="Pfam" id="PF24030">
    <property type="entry name" value="DUF7341"/>
    <property type="match status" value="1"/>
</dbReference>
<protein>
    <recommendedName>
        <fullName evidence="1">DUF7341 domain-containing protein</fullName>
    </recommendedName>
</protein>
<name>A0ABV5SMG4_9MICO</name>
<keyword evidence="3" id="KW-1185">Reference proteome</keyword>
<dbReference type="Proteomes" id="UP001589667">
    <property type="component" value="Unassembled WGS sequence"/>
</dbReference>
<evidence type="ECO:0000313" key="2">
    <source>
        <dbReference type="EMBL" id="MFB9641513.1"/>
    </source>
</evidence>
<comment type="caution">
    <text evidence="2">The sequence shown here is derived from an EMBL/GenBank/DDBJ whole genome shotgun (WGS) entry which is preliminary data.</text>
</comment>
<dbReference type="RefSeq" id="WP_157423106.1">
    <property type="nucleotide sequence ID" value="NZ_BAAANI010000006.1"/>
</dbReference>
<sequence length="205" mass="22084">MTTELAEAVEALTKPSRTKVIRDDGSTIVVEHEPLLVQLETAVTSAIGNGGGGGTATGSVINDAALYQLLLIKTQIGDWCRLAGVRPDRQNTTVTLERWFAAQVNESTFHTRTLETWADTITELLDPPKTVPLAGPCPVCKQTNWVGLDGSLRASPVAVLYDQATLHASLRAVCRVVECSAEWSGADAVQELIEEMIEDDPEGEQ</sequence>
<dbReference type="InterPro" id="IPR055765">
    <property type="entry name" value="DUF7341"/>
</dbReference>